<evidence type="ECO:0000313" key="2">
    <source>
        <dbReference type="Proteomes" id="UP000682733"/>
    </source>
</evidence>
<name>A0A8S2XNR0_9BILA</name>
<dbReference type="AlphaFoldDB" id="A0A8S2XNR0"/>
<protein>
    <submittedName>
        <fullName evidence="1">Uncharacterized protein</fullName>
    </submittedName>
</protein>
<accession>A0A8S2XNR0</accession>
<sequence>MSVCGVQSGGMEKRLQ</sequence>
<gene>
    <name evidence="1" type="ORF">TMI583_LOCUS48258</name>
</gene>
<dbReference type="EMBL" id="CAJOBA010097469">
    <property type="protein sequence ID" value="CAF4508491.1"/>
    <property type="molecule type" value="Genomic_DNA"/>
</dbReference>
<comment type="caution">
    <text evidence="1">The sequence shown here is derived from an EMBL/GenBank/DDBJ whole genome shotgun (WGS) entry which is preliminary data.</text>
</comment>
<organism evidence="1 2">
    <name type="scientific">Didymodactylos carnosus</name>
    <dbReference type="NCBI Taxonomy" id="1234261"/>
    <lineage>
        <taxon>Eukaryota</taxon>
        <taxon>Metazoa</taxon>
        <taxon>Spiralia</taxon>
        <taxon>Gnathifera</taxon>
        <taxon>Rotifera</taxon>
        <taxon>Eurotatoria</taxon>
        <taxon>Bdelloidea</taxon>
        <taxon>Philodinida</taxon>
        <taxon>Philodinidae</taxon>
        <taxon>Didymodactylos</taxon>
    </lineage>
</organism>
<proteinExistence type="predicted"/>
<dbReference type="Proteomes" id="UP000682733">
    <property type="component" value="Unassembled WGS sequence"/>
</dbReference>
<evidence type="ECO:0000313" key="1">
    <source>
        <dbReference type="EMBL" id="CAF4508491.1"/>
    </source>
</evidence>
<feature type="non-terminal residue" evidence="1">
    <location>
        <position position="16"/>
    </location>
</feature>
<reference evidence="1" key="1">
    <citation type="submission" date="2021-02" db="EMBL/GenBank/DDBJ databases">
        <authorList>
            <person name="Nowell W R."/>
        </authorList>
    </citation>
    <scope>NUCLEOTIDE SEQUENCE</scope>
</reference>